<evidence type="ECO:0000313" key="8">
    <source>
        <dbReference type="EMBL" id="SZF03230.1"/>
    </source>
</evidence>
<evidence type="ECO:0000256" key="4">
    <source>
        <dbReference type="ARBA" id="ARBA00023136"/>
    </source>
</evidence>
<dbReference type="GO" id="GO:0005637">
    <property type="term" value="C:nuclear inner membrane"/>
    <property type="evidence" value="ECO:0007669"/>
    <property type="project" value="UniProtKB-SubCell"/>
</dbReference>
<keyword evidence="5" id="KW-0539">Nucleus</keyword>
<dbReference type="GO" id="GO:0071765">
    <property type="term" value="P:nuclear inner membrane organization"/>
    <property type="evidence" value="ECO:0007669"/>
    <property type="project" value="InterPro"/>
</dbReference>
<dbReference type="PANTHER" id="PTHR28538:SF1">
    <property type="entry name" value="INTEGRAL INNER NUCLEAR MEMBRANE PROTEIN IMA1"/>
    <property type="match status" value="1"/>
</dbReference>
<proteinExistence type="predicted"/>
<dbReference type="InterPro" id="IPR018617">
    <property type="entry name" value="Ima1_N"/>
</dbReference>
<dbReference type="AlphaFoldDB" id="A0A383UV50"/>
<dbReference type="Pfam" id="PF09779">
    <property type="entry name" value="Ima1_N"/>
    <property type="match status" value="1"/>
</dbReference>
<sequence length="642" mass="72463">MPLPARYKKLLCYCCNNRSGPFYSSHIKQWKCFSCDAVNYLDENGEITDPPVATDSPAPIPVRYATSRAQPSTAPPSIFCARCIKNQHLYTSSLAQYHVDVDIDQHEVGKDNDAYRRFRNDLEKRYPQVCEDCEPGALQRMAEAEKTAKADYLRRLIEKTKENRFNKSQEPLFSFNYVGKLLWNLGLYGQLFWNFTTLTLAARNSSSDVVVRYSIVIEKSLQPLTNLITYREWARAFLICTLLSTWWCPKSNGLSRDILRQLSNFSKWFQLQILVVILRCFFYWMMGTQFFSDINSPSTIGAHVAMSILTVVTAFKLGHATKNNHGPLWKKPTEKRLLTTRAQSLDEGSESIGDILDHIARSSSIQTTSPSVHIPLPSLRKNINHNNNEQAKYQNEFNNSHFDPVKNSQHTTGTGFSGIKAVTATSSINRFRDIRANNPQTAGISEHIEANQVQDETEEMDWQLTQPQHIQTFQPRSRALPEVSHPVSLTTQQPTFWYKLPAAPVPPAARLRHSAMLASQSVAADQTTSQFFSHRHSVNADLKPSETTNPQSELPLSQQTFFPPERSSEAGTVLADLLTAFSLHGTDDKGRAAPKRAGYLSLVHAMTLAVSVPVVFGVIFAIARVLTTYYTQYFNHPSEGIF</sequence>
<gene>
    <name evidence="8" type="ORF">BLGHR1_14019</name>
</gene>
<reference evidence="8 9" key="1">
    <citation type="submission" date="2017-11" db="EMBL/GenBank/DDBJ databases">
        <authorList>
            <person name="Kracher B."/>
        </authorList>
    </citation>
    <scope>NUCLEOTIDE SEQUENCE [LARGE SCALE GENOMIC DNA]</scope>
    <source>
        <strain evidence="8 9">RACE1</strain>
    </source>
</reference>
<dbReference type="InterPro" id="IPR042321">
    <property type="entry name" value="Ima1"/>
</dbReference>
<feature type="domain" description="Ima1 N-terminal" evidence="7">
    <location>
        <begin position="12"/>
        <end position="135"/>
    </location>
</feature>
<dbReference type="GO" id="GO:0034992">
    <property type="term" value="C:microtubule organizing center attachment site"/>
    <property type="evidence" value="ECO:0007669"/>
    <property type="project" value="TreeGrafter"/>
</dbReference>
<dbReference type="EMBL" id="UNSH01000046">
    <property type="protein sequence ID" value="SZF03230.1"/>
    <property type="molecule type" value="Genomic_DNA"/>
</dbReference>
<evidence type="ECO:0000256" key="5">
    <source>
        <dbReference type="ARBA" id="ARBA00023242"/>
    </source>
</evidence>
<keyword evidence="3 6" id="KW-1133">Transmembrane helix</keyword>
<protein>
    <recommendedName>
        <fullName evidence="7">Ima1 N-terminal domain-containing protein</fullName>
    </recommendedName>
</protein>
<evidence type="ECO:0000313" key="9">
    <source>
        <dbReference type="Proteomes" id="UP000275772"/>
    </source>
</evidence>
<evidence type="ECO:0000256" key="3">
    <source>
        <dbReference type="ARBA" id="ARBA00022989"/>
    </source>
</evidence>
<dbReference type="GO" id="GO:0034506">
    <property type="term" value="C:chromosome, centromeric core domain"/>
    <property type="evidence" value="ECO:0007669"/>
    <property type="project" value="TreeGrafter"/>
</dbReference>
<evidence type="ECO:0000256" key="6">
    <source>
        <dbReference type="SAM" id="Phobius"/>
    </source>
</evidence>
<keyword evidence="4 6" id="KW-0472">Membrane</keyword>
<dbReference type="PANTHER" id="PTHR28538">
    <property type="entry name" value="INTEGRAL INNER NUCLEAR MEMBRANE PROTEIN IMA1"/>
    <property type="match status" value="1"/>
</dbReference>
<dbReference type="GO" id="GO:0044732">
    <property type="term" value="C:mitotic spindle pole body"/>
    <property type="evidence" value="ECO:0007669"/>
    <property type="project" value="TreeGrafter"/>
</dbReference>
<dbReference type="Proteomes" id="UP000275772">
    <property type="component" value="Unassembled WGS sequence"/>
</dbReference>
<evidence type="ECO:0000259" key="7">
    <source>
        <dbReference type="Pfam" id="PF09779"/>
    </source>
</evidence>
<feature type="transmembrane region" description="Helical" evidence="6">
    <location>
        <begin position="599"/>
        <end position="623"/>
    </location>
</feature>
<comment type="subcellular location">
    <subcellularLocation>
        <location evidence="1">Nucleus inner membrane</location>
        <topology evidence="1">Multi-pass membrane protein</topology>
    </subcellularLocation>
</comment>
<evidence type="ECO:0000256" key="1">
    <source>
        <dbReference type="ARBA" id="ARBA00004473"/>
    </source>
</evidence>
<dbReference type="VEuPathDB" id="FungiDB:BLGHR1_14019"/>
<evidence type="ECO:0000256" key="2">
    <source>
        <dbReference type="ARBA" id="ARBA00022692"/>
    </source>
</evidence>
<organism evidence="8 9">
    <name type="scientific">Blumeria hordei</name>
    <name type="common">Barley powdery mildew</name>
    <name type="synonym">Blumeria graminis f. sp. hordei</name>
    <dbReference type="NCBI Taxonomy" id="2867405"/>
    <lineage>
        <taxon>Eukaryota</taxon>
        <taxon>Fungi</taxon>
        <taxon>Dikarya</taxon>
        <taxon>Ascomycota</taxon>
        <taxon>Pezizomycotina</taxon>
        <taxon>Leotiomycetes</taxon>
        <taxon>Erysiphales</taxon>
        <taxon>Erysiphaceae</taxon>
        <taxon>Blumeria</taxon>
    </lineage>
</organism>
<name>A0A383UV50_BLUHO</name>
<keyword evidence="2 6" id="KW-0812">Transmembrane</keyword>
<accession>A0A383UV50</accession>